<organism evidence="5 6">
    <name type="scientific">Remersonia thermophila</name>
    <dbReference type="NCBI Taxonomy" id="72144"/>
    <lineage>
        <taxon>Eukaryota</taxon>
        <taxon>Fungi</taxon>
        <taxon>Dikarya</taxon>
        <taxon>Ascomycota</taxon>
        <taxon>Pezizomycotina</taxon>
        <taxon>Sordariomycetes</taxon>
        <taxon>Sordariomycetidae</taxon>
        <taxon>Sordariales</taxon>
        <taxon>Sordariales incertae sedis</taxon>
        <taxon>Remersonia</taxon>
    </lineage>
</organism>
<dbReference type="InterPro" id="IPR050904">
    <property type="entry name" value="Adhesion/Biosynth-related"/>
</dbReference>
<evidence type="ECO:0000259" key="4">
    <source>
        <dbReference type="PROSITE" id="PS50213"/>
    </source>
</evidence>
<accession>A0ABR4DF19</accession>
<reference evidence="5 6" key="1">
    <citation type="journal article" date="2024" name="Commun. Biol.">
        <title>Comparative genomic analysis of thermophilic fungi reveals convergent evolutionary adaptations and gene losses.</title>
        <authorList>
            <person name="Steindorff A.S."/>
            <person name="Aguilar-Pontes M.V."/>
            <person name="Robinson A.J."/>
            <person name="Andreopoulos B."/>
            <person name="LaButti K."/>
            <person name="Kuo A."/>
            <person name="Mondo S."/>
            <person name="Riley R."/>
            <person name="Otillar R."/>
            <person name="Haridas S."/>
            <person name="Lipzen A."/>
            <person name="Grimwood J."/>
            <person name="Schmutz J."/>
            <person name="Clum A."/>
            <person name="Reid I.D."/>
            <person name="Moisan M.C."/>
            <person name="Butler G."/>
            <person name="Nguyen T.T.M."/>
            <person name="Dewar K."/>
            <person name="Conant G."/>
            <person name="Drula E."/>
            <person name="Henrissat B."/>
            <person name="Hansel C."/>
            <person name="Singer S."/>
            <person name="Hutchinson M.I."/>
            <person name="de Vries R.P."/>
            <person name="Natvig D.O."/>
            <person name="Powell A.J."/>
            <person name="Tsang A."/>
            <person name="Grigoriev I.V."/>
        </authorList>
    </citation>
    <scope>NUCLEOTIDE SEQUENCE [LARGE SCALE GENOMIC DNA]</scope>
    <source>
        <strain evidence="5 6">ATCC 22073</strain>
    </source>
</reference>
<protein>
    <recommendedName>
        <fullName evidence="4">FAS1 domain-containing protein</fullName>
    </recommendedName>
</protein>
<feature type="transmembrane region" description="Helical" evidence="2">
    <location>
        <begin position="378"/>
        <end position="402"/>
    </location>
</feature>
<keyword evidence="2" id="KW-0812">Transmembrane</keyword>
<keyword evidence="2" id="KW-0472">Membrane</keyword>
<keyword evidence="2" id="KW-1133">Transmembrane helix</keyword>
<feature type="region of interest" description="Disordered" evidence="1">
    <location>
        <begin position="353"/>
        <end position="373"/>
    </location>
</feature>
<dbReference type="InterPro" id="IPR000782">
    <property type="entry name" value="FAS1_domain"/>
</dbReference>
<dbReference type="EMBL" id="JAZGUE010000003">
    <property type="protein sequence ID" value="KAL2268446.1"/>
    <property type="molecule type" value="Genomic_DNA"/>
</dbReference>
<keyword evidence="3" id="KW-0732">Signal</keyword>
<dbReference type="InterPro" id="IPR036378">
    <property type="entry name" value="FAS1_dom_sf"/>
</dbReference>
<keyword evidence="6" id="KW-1185">Reference proteome</keyword>
<dbReference type="SMART" id="SM00554">
    <property type="entry name" value="FAS1"/>
    <property type="match status" value="2"/>
</dbReference>
<dbReference type="SUPFAM" id="SSF82153">
    <property type="entry name" value="FAS1 domain"/>
    <property type="match status" value="2"/>
</dbReference>
<dbReference type="GeneID" id="98124298"/>
<evidence type="ECO:0000256" key="2">
    <source>
        <dbReference type="SAM" id="Phobius"/>
    </source>
</evidence>
<feature type="domain" description="FAS1" evidence="4">
    <location>
        <begin position="23"/>
        <end position="166"/>
    </location>
</feature>
<feature type="chain" id="PRO_5046421343" description="FAS1 domain-containing protein" evidence="3">
    <location>
        <begin position="24"/>
        <end position="403"/>
    </location>
</feature>
<evidence type="ECO:0000313" key="6">
    <source>
        <dbReference type="Proteomes" id="UP001600064"/>
    </source>
</evidence>
<evidence type="ECO:0000256" key="1">
    <source>
        <dbReference type="SAM" id="MobiDB-lite"/>
    </source>
</evidence>
<proteinExistence type="predicted"/>
<evidence type="ECO:0000313" key="5">
    <source>
        <dbReference type="EMBL" id="KAL2268446.1"/>
    </source>
</evidence>
<dbReference type="Pfam" id="PF02469">
    <property type="entry name" value="Fasciclin"/>
    <property type="match status" value="2"/>
</dbReference>
<name>A0ABR4DF19_9PEZI</name>
<sequence>MYTLQATLAVLSAAALAPALVSAASLDSVLAGQANVTTFRSILERHSDIYEGLPQGVTVLAPNDNAFRKLGDWNNWDEQRLRATLRYHVLKTKVGMSSVHKGDPTWKATLLADEAFTTATGGQRLIVTKQPDDAVVFTSGFADRGTVVARDLAFDGGLVQVIDSAMRVPEDIDATARRAYTDLTAFVGALYAAGLMSELARLRDVTVFAPRNAAFQRLAGTLEGMDAEALRRVLRYHIVPGAARPSWDLPTGAELPSADHGNKVAILRHANFVFANSAEIVQPDILIRNGVVHLIDNLLNPDRAAAKPNTAALTTAQPPVFAATVPPSATGSTVPTPFATYLPCWDGCPHTASGGSSWSGSGTERKENAGPDGARPGLAAAAVAAAVVVVAPGMALGAMLLWA</sequence>
<evidence type="ECO:0000256" key="3">
    <source>
        <dbReference type="SAM" id="SignalP"/>
    </source>
</evidence>
<dbReference type="PANTHER" id="PTHR10900">
    <property type="entry name" value="PERIOSTIN-RELATED"/>
    <property type="match status" value="1"/>
</dbReference>
<dbReference type="RefSeq" id="XP_070867170.1">
    <property type="nucleotide sequence ID" value="XM_071009654.1"/>
</dbReference>
<dbReference type="Proteomes" id="UP001600064">
    <property type="component" value="Unassembled WGS sequence"/>
</dbReference>
<dbReference type="PROSITE" id="PS50213">
    <property type="entry name" value="FAS1"/>
    <property type="match status" value="2"/>
</dbReference>
<dbReference type="Gene3D" id="2.30.180.10">
    <property type="entry name" value="FAS1 domain"/>
    <property type="match status" value="2"/>
</dbReference>
<feature type="compositionally biased region" description="Low complexity" evidence="1">
    <location>
        <begin position="353"/>
        <end position="362"/>
    </location>
</feature>
<comment type="caution">
    <text evidence="5">The sequence shown here is derived from an EMBL/GenBank/DDBJ whole genome shotgun (WGS) entry which is preliminary data.</text>
</comment>
<feature type="domain" description="FAS1" evidence="4">
    <location>
        <begin position="170"/>
        <end position="299"/>
    </location>
</feature>
<gene>
    <name evidence="5" type="ORF">VTJ83DRAFT_3292</name>
</gene>
<feature type="signal peptide" evidence="3">
    <location>
        <begin position="1"/>
        <end position="23"/>
    </location>
</feature>
<dbReference type="PANTHER" id="PTHR10900:SF122">
    <property type="entry name" value="FAS1 DOMAIN-CONTAINING PROTEIN"/>
    <property type="match status" value="1"/>
</dbReference>